<dbReference type="InterPro" id="IPR018865">
    <property type="entry name" value="STK19-like"/>
</dbReference>
<dbReference type="AlphaFoldDB" id="A0A5K3FBF8"/>
<evidence type="ECO:0000313" key="2">
    <source>
        <dbReference type="WBParaSite" id="MCU_006842-RA"/>
    </source>
</evidence>
<dbReference type="PANTHER" id="PTHR15243">
    <property type="entry name" value="SERINE/THREONINE-PROTEIN KINASE 19"/>
    <property type="match status" value="1"/>
</dbReference>
<sequence length="226" mass="25950">MAVQSIPSFESVDEAFDFVYEIFRSFSFTPAMRPVVMRNQLYALVGNRSLVDTELQSSSKYQLLNLFDDEFSIAIVREDDFVKCFESVCSNSENTELIDRFITYLRATHPYLHVEGLSIRASFSDKEISALIHLGALLIKSSDSWWIGFPQLGRFRTAYRSCLQEFKGSLRRARFQELLLCDLLRRKWRQKANLGPLYFVIDQIGAGTITCHETSSGQLIRLESAT</sequence>
<organism evidence="2">
    <name type="scientific">Mesocestoides corti</name>
    <name type="common">Flatworm</name>
    <dbReference type="NCBI Taxonomy" id="53468"/>
    <lineage>
        <taxon>Eukaryota</taxon>
        <taxon>Metazoa</taxon>
        <taxon>Spiralia</taxon>
        <taxon>Lophotrochozoa</taxon>
        <taxon>Platyhelminthes</taxon>
        <taxon>Cestoda</taxon>
        <taxon>Eucestoda</taxon>
        <taxon>Cyclophyllidea</taxon>
        <taxon>Mesocestoididae</taxon>
        <taxon>Mesocestoides</taxon>
    </lineage>
</organism>
<dbReference type="GO" id="GO:0046579">
    <property type="term" value="P:positive regulation of Ras protein signal transduction"/>
    <property type="evidence" value="ECO:0007669"/>
    <property type="project" value="TreeGrafter"/>
</dbReference>
<name>A0A5K3FBF8_MESCO</name>
<dbReference type="PANTHER" id="PTHR15243:SF0">
    <property type="entry name" value="SERINE_THREONINE-PROTEIN KINASE 19"/>
    <property type="match status" value="1"/>
</dbReference>
<dbReference type="Pfam" id="PF10494">
    <property type="entry name" value="Stk19"/>
    <property type="match status" value="1"/>
</dbReference>
<reference evidence="2" key="1">
    <citation type="submission" date="2019-11" db="UniProtKB">
        <authorList>
            <consortium name="WormBaseParasite"/>
        </authorList>
    </citation>
    <scope>IDENTIFICATION</scope>
</reference>
<protein>
    <submittedName>
        <fullName evidence="2">Serine/threonine-protein kinase 19</fullName>
    </submittedName>
</protein>
<proteinExistence type="inferred from homology"/>
<dbReference type="WBParaSite" id="MCU_006842-RA">
    <property type="protein sequence ID" value="MCU_006842-RA"/>
    <property type="gene ID" value="MCU_006842"/>
</dbReference>
<comment type="similarity">
    <text evidence="1">Belongs to the STK19 family.</text>
</comment>
<accession>A0A5K3FBF8</accession>
<evidence type="ECO:0000256" key="1">
    <source>
        <dbReference type="ARBA" id="ARBA00093458"/>
    </source>
</evidence>